<reference evidence="4" key="1">
    <citation type="journal article" date="2014" name="Genome Biol. Evol.">
        <title>Pangenome evidence for extensive interdomain horizontal transfer affecting lineage core and shell genes in uncultured planktonic thaumarchaeota and euryarchaeota.</title>
        <authorList>
            <person name="Deschamps P."/>
            <person name="Zivanovic Y."/>
            <person name="Moreira D."/>
            <person name="Rodriguez-Valera F."/>
            <person name="Lopez-Garcia P."/>
        </authorList>
    </citation>
    <scope>NUCLEOTIDE SEQUENCE</scope>
</reference>
<feature type="compositionally biased region" description="Basic residues" evidence="3">
    <location>
        <begin position="298"/>
        <end position="320"/>
    </location>
</feature>
<protein>
    <submittedName>
        <fullName evidence="4">Uncharacterized protein</fullName>
    </submittedName>
</protein>
<dbReference type="InterPro" id="IPR050648">
    <property type="entry name" value="F-box_LRR-repeat"/>
</dbReference>
<keyword evidence="1" id="KW-0433">Leucine-rich repeat</keyword>
<dbReference type="GO" id="GO:0005737">
    <property type="term" value="C:cytoplasm"/>
    <property type="evidence" value="ECO:0007669"/>
    <property type="project" value="TreeGrafter"/>
</dbReference>
<evidence type="ECO:0000256" key="1">
    <source>
        <dbReference type="ARBA" id="ARBA00022614"/>
    </source>
</evidence>
<proteinExistence type="predicted"/>
<keyword evidence="2" id="KW-0677">Repeat</keyword>
<dbReference type="Pfam" id="PF12799">
    <property type="entry name" value="LRR_4"/>
    <property type="match status" value="1"/>
</dbReference>
<dbReference type="InterPro" id="IPR025875">
    <property type="entry name" value="Leu-rich_rpt_4"/>
</dbReference>
<dbReference type="SUPFAM" id="SSF52047">
    <property type="entry name" value="RNI-like"/>
    <property type="match status" value="1"/>
</dbReference>
<evidence type="ECO:0000313" key="4">
    <source>
        <dbReference type="EMBL" id="AIF07536.1"/>
    </source>
</evidence>
<organism evidence="4">
    <name type="scientific">uncultured marine group II/III euryarchaeote KM3_203_F09</name>
    <dbReference type="NCBI Taxonomy" id="1456423"/>
    <lineage>
        <taxon>Archaea</taxon>
        <taxon>Methanobacteriati</taxon>
        <taxon>Methanobacteriota</taxon>
        <taxon>environmental samples</taxon>
    </lineage>
</organism>
<dbReference type="PANTHER" id="PTHR13382">
    <property type="entry name" value="MITOCHONDRIAL ATP SYNTHASE COUPLING FACTOR B"/>
    <property type="match status" value="1"/>
</dbReference>
<feature type="region of interest" description="Disordered" evidence="3">
    <location>
        <begin position="287"/>
        <end position="320"/>
    </location>
</feature>
<dbReference type="InterPro" id="IPR032675">
    <property type="entry name" value="LRR_dom_sf"/>
</dbReference>
<dbReference type="EMBL" id="KF900805">
    <property type="protein sequence ID" value="AIF07536.1"/>
    <property type="molecule type" value="Genomic_DNA"/>
</dbReference>
<evidence type="ECO:0000256" key="3">
    <source>
        <dbReference type="SAM" id="MobiDB-lite"/>
    </source>
</evidence>
<dbReference type="PANTHER" id="PTHR13382:SF76">
    <property type="entry name" value="F-BOX AND LEUCINE-RICH REPEAT PROTEIN 14-RELATED"/>
    <property type="match status" value="1"/>
</dbReference>
<dbReference type="InterPro" id="IPR006553">
    <property type="entry name" value="Leu-rich_rpt_Cys-con_subtyp"/>
</dbReference>
<dbReference type="AlphaFoldDB" id="A0A075GUG2"/>
<dbReference type="Gene3D" id="3.80.10.10">
    <property type="entry name" value="Ribonuclease Inhibitor"/>
    <property type="match status" value="1"/>
</dbReference>
<dbReference type="SMART" id="SM00367">
    <property type="entry name" value="LRR_CC"/>
    <property type="match status" value="3"/>
</dbReference>
<name>A0A075GUG2_9EURY</name>
<evidence type="ECO:0000256" key="2">
    <source>
        <dbReference type="ARBA" id="ARBA00022737"/>
    </source>
</evidence>
<accession>A0A075GUG2</accession>
<sequence length="320" mass="34668">MQGRRRLGERASRGHLCLAQGACARAERLVRSDDGRLQGHSASKGGSLACCDLTDVSALAGCSRLATLNLSECTGVTDISAVAACTNLRLELRECTGVTDVSALGRCPNLGDLDLSRCYGLTELAGCTTLRTLTLENSFLIKDLSALEGCVNLEELDLTHCQSVTAVSPLACVHREALDLSHLHAVTDGSPLRARTCTRSAAGASPCATSQRWRSLDRRKAGVTDVSARRARAWARSSARRTATTGFRRCRGPAWPSLTRDGEDGHARTPIRHFWLRFWGVPTAVQRPEQVPRPGPPAHRRRAGSGRLRSTHRNVTHLYT</sequence>